<proteinExistence type="predicted"/>
<dbReference type="Proteomes" id="UP000824120">
    <property type="component" value="Chromosome 2"/>
</dbReference>
<dbReference type="OrthoDB" id="1304355at2759"/>
<reference evidence="1 2" key="1">
    <citation type="submission" date="2020-09" db="EMBL/GenBank/DDBJ databases">
        <title>De no assembly of potato wild relative species, Solanum commersonii.</title>
        <authorList>
            <person name="Cho K."/>
        </authorList>
    </citation>
    <scope>NUCLEOTIDE SEQUENCE [LARGE SCALE GENOMIC DNA]</scope>
    <source>
        <strain evidence="1">LZ3.2</strain>
        <tissue evidence="1">Leaf</tissue>
    </source>
</reference>
<comment type="caution">
    <text evidence="1">The sequence shown here is derived from an EMBL/GenBank/DDBJ whole genome shotgun (WGS) entry which is preliminary data.</text>
</comment>
<gene>
    <name evidence="1" type="ORF">H5410_006874</name>
</gene>
<protein>
    <submittedName>
        <fullName evidence="1">Uncharacterized protein</fullName>
    </submittedName>
</protein>
<evidence type="ECO:0000313" key="1">
    <source>
        <dbReference type="EMBL" id="KAG5621656.1"/>
    </source>
</evidence>
<dbReference type="PANTHER" id="PTHR47910:SF2">
    <property type="entry name" value="RIBULOSE BISPHOSPHATE CARBOXYLASE LARGE CHAIN, CATALYTIC DOMAIN-CONTAINING PROTEIN"/>
    <property type="match status" value="1"/>
</dbReference>
<dbReference type="EMBL" id="JACXVP010000002">
    <property type="protein sequence ID" value="KAG5621656.1"/>
    <property type="molecule type" value="Genomic_DNA"/>
</dbReference>
<evidence type="ECO:0000313" key="2">
    <source>
        <dbReference type="Proteomes" id="UP000824120"/>
    </source>
</evidence>
<organism evidence="1 2">
    <name type="scientific">Solanum commersonii</name>
    <name type="common">Commerson's wild potato</name>
    <name type="synonym">Commerson's nightshade</name>
    <dbReference type="NCBI Taxonomy" id="4109"/>
    <lineage>
        <taxon>Eukaryota</taxon>
        <taxon>Viridiplantae</taxon>
        <taxon>Streptophyta</taxon>
        <taxon>Embryophyta</taxon>
        <taxon>Tracheophyta</taxon>
        <taxon>Spermatophyta</taxon>
        <taxon>Magnoliopsida</taxon>
        <taxon>eudicotyledons</taxon>
        <taxon>Gunneridae</taxon>
        <taxon>Pentapetalae</taxon>
        <taxon>asterids</taxon>
        <taxon>lamiids</taxon>
        <taxon>Solanales</taxon>
        <taxon>Solanaceae</taxon>
        <taxon>Solanoideae</taxon>
        <taxon>Solaneae</taxon>
        <taxon>Solanum</taxon>
    </lineage>
</organism>
<sequence length="87" mass="10468">MKRIISAFYNSYIQECHIKAVMYADEIEQYADKLTFMDTYLISTTRIKVSPSSYGKPIRKFYWVLDKELNMSNHLMNLRNRFHHQPS</sequence>
<dbReference type="AlphaFoldDB" id="A0A9J6AAZ1"/>
<accession>A0A9J6AAZ1</accession>
<name>A0A9J6AAZ1_SOLCO</name>
<keyword evidence="2" id="KW-1185">Reference proteome</keyword>
<dbReference type="PANTHER" id="PTHR47910">
    <property type="entry name" value="RIBULOSE BISPHOSPHATE CARBOXYLASE LARGE CHAIN, CATALYTIC DOMAIN-CONTAINING PROTEIN"/>
    <property type="match status" value="1"/>
</dbReference>